<dbReference type="InterPro" id="IPR020795">
    <property type="entry name" value="ORC3"/>
</dbReference>
<dbReference type="Pfam" id="PF18137">
    <property type="entry name" value="WHD_ORC"/>
    <property type="match status" value="1"/>
</dbReference>
<dbReference type="PANTHER" id="PTHR12748:SF0">
    <property type="entry name" value="ORIGIN RECOGNITION COMPLEX SUBUNIT 3"/>
    <property type="match status" value="1"/>
</dbReference>
<dbReference type="Pfam" id="PF04145">
    <property type="entry name" value="Ctr"/>
    <property type="match status" value="1"/>
</dbReference>
<dbReference type="AlphaFoldDB" id="A0A517KYH8"/>
<sequence length="829" mass="93436">MEHEKCYVFTGERSNKRRRIEPSGLDSSWPLREKIYRQLWNEQQEHIDRVLENANRVTLDELTGFTQTAKKERLDQRLPCGLILAGPSIAAHTTLFEQLSERITDEASTIFVLVTSSDAPNLKTVLKAIIKSATARKSLDDDEMDLVSASRKGPKLLNYDLQLLHNWVSENDVEQVVVSFRDIEAFDSHVLSETIEQLGIWSDRIPFVLFFGVATSVENLQDRLSQSSIRYLDGRQFDVVQADDILEDIFFATTGSKTAPLRLGAQLSHMLLERHREHLQSVQDFAAALQYAYMAHFYANPLSVFLSESLQPGDISKNHFEALRNVPSFQDYIETALEHKEKTARVRNLLISDKALFDFTTGVLTETQAAIRGLGTAVMVVTECQSQIFKTSASPPSELFIKALAGQLADSPTVRELLLSIQRTPSDVLHNILSTISSCLSDSDATTLQSLQENLDALLSRDGGTDQPLRSEHDLRKDTVRTTVVAQKVQLSRHKSHLSEKDAAYSKIISEFHDWLKTYLEETLIDPETLTFHELVLYEPRVPHRAAFTPKTRFSVERALFAPHDYLNCSCCAQAGDEQDGEASLAPTQPATSLLYRLYLESGALISVADLWSAFSAIVGDEEDGDEKEVMPLFERALAELKYLGLIKGTRKKTDHHSMMDHSGMDHSHMDHGNMGHGDMNMHRCSMNMLFTWSTQDLCIVFRGWHVHDTFSLIWTLLAIVALTAGYEGVRELSRRYEMETLIRLEGTPQGSLNECSSLLWPGSSRAQVERHSKFYKAFLYAVQVFYSFFIMLLFMTYNGWVMLAVAVGAFVGFMAFGQGSSTKTVACH</sequence>
<evidence type="ECO:0000313" key="14">
    <source>
        <dbReference type="Proteomes" id="UP000316270"/>
    </source>
</evidence>
<dbReference type="CDD" id="cd20704">
    <property type="entry name" value="Orc3"/>
    <property type="match status" value="1"/>
</dbReference>
<dbReference type="InterPro" id="IPR045667">
    <property type="entry name" value="ORC3_N"/>
</dbReference>
<keyword evidence="4 10" id="KW-0812">Transmembrane</keyword>
<dbReference type="GO" id="GO:0006270">
    <property type="term" value="P:DNA replication initiation"/>
    <property type="evidence" value="ECO:0007669"/>
    <property type="project" value="TreeGrafter"/>
</dbReference>
<evidence type="ECO:0000256" key="5">
    <source>
        <dbReference type="ARBA" id="ARBA00022705"/>
    </source>
</evidence>
<dbReference type="GO" id="GO:0005664">
    <property type="term" value="C:nuclear origin of replication recognition complex"/>
    <property type="evidence" value="ECO:0007669"/>
    <property type="project" value="InterPro"/>
</dbReference>
<proteinExistence type="inferred from homology"/>
<dbReference type="InterPro" id="IPR007274">
    <property type="entry name" value="Cop_transporter"/>
</dbReference>
<evidence type="ECO:0000256" key="3">
    <source>
        <dbReference type="ARBA" id="ARBA00010977"/>
    </source>
</evidence>
<evidence type="ECO:0000256" key="7">
    <source>
        <dbReference type="ARBA" id="ARBA00023125"/>
    </source>
</evidence>
<evidence type="ECO:0000256" key="4">
    <source>
        <dbReference type="ARBA" id="ARBA00022692"/>
    </source>
</evidence>
<reference evidence="13 14" key="1">
    <citation type="submission" date="2019-07" db="EMBL/GenBank/DDBJ databases">
        <title>Finished genome of Venturia effusa.</title>
        <authorList>
            <person name="Young C.A."/>
            <person name="Cox M.P."/>
            <person name="Ganley A.R.D."/>
            <person name="David W.J."/>
        </authorList>
    </citation>
    <scope>NUCLEOTIDE SEQUENCE [LARGE SCALE GENOMIC DNA]</scope>
    <source>
        <strain evidence="14">albino</strain>
    </source>
</reference>
<name>A0A517KYH8_9PEZI</name>
<evidence type="ECO:0000256" key="9">
    <source>
        <dbReference type="ARBA" id="ARBA00023242"/>
    </source>
</evidence>
<comment type="similarity">
    <text evidence="3">Belongs to the ORC3 family.</text>
</comment>
<accession>A0A517KYH8</accession>
<feature type="transmembrane region" description="Helical" evidence="10">
    <location>
        <begin position="775"/>
        <end position="795"/>
    </location>
</feature>
<gene>
    <name evidence="13" type="ORF">FKW77_010797</name>
</gene>
<dbReference type="OrthoDB" id="10265211at2759"/>
<dbReference type="EMBL" id="CP042185">
    <property type="protein sequence ID" value="QDS68430.1"/>
    <property type="molecule type" value="Genomic_DNA"/>
</dbReference>
<keyword evidence="7" id="KW-0238">DNA-binding</keyword>
<keyword evidence="9" id="KW-0539">Nucleus</keyword>
<dbReference type="Pfam" id="PF07034">
    <property type="entry name" value="ORC3_N"/>
    <property type="match status" value="1"/>
</dbReference>
<evidence type="ECO:0000259" key="12">
    <source>
        <dbReference type="Pfam" id="PF18137"/>
    </source>
</evidence>
<evidence type="ECO:0000256" key="8">
    <source>
        <dbReference type="ARBA" id="ARBA00023136"/>
    </source>
</evidence>
<dbReference type="GO" id="GO:0031261">
    <property type="term" value="C:DNA replication preinitiation complex"/>
    <property type="evidence" value="ECO:0007669"/>
    <property type="project" value="TreeGrafter"/>
</dbReference>
<dbReference type="InterPro" id="IPR040855">
    <property type="entry name" value="ORC_WH_C"/>
</dbReference>
<evidence type="ECO:0000259" key="11">
    <source>
        <dbReference type="Pfam" id="PF07034"/>
    </source>
</evidence>
<keyword evidence="6 10" id="KW-1133">Transmembrane helix</keyword>
<dbReference type="GO" id="GO:0005656">
    <property type="term" value="C:nuclear pre-replicative complex"/>
    <property type="evidence" value="ECO:0007669"/>
    <property type="project" value="TreeGrafter"/>
</dbReference>
<evidence type="ECO:0000313" key="13">
    <source>
        <dbReference type="EMBL" id="QDS68430.1"/>
    </source>
</evidence>
<evidence type="ECO:0000256" key="10">
    <source>
        <dbReference type="SAM" id="Phobius"/>
    </source>
</evidence>
<dbReference type="GO" id="GO:0005375">
    <property type="term" value="F:copper ion transmembrane transporter activity"/>
    <property type="evidence" value="ECO:0007669"/>
    <property type="project" value="InterPro"/>
</dbReference>
<evidence type="ECO:0000256" key="1">
    <source>
        <dbReference type="ARBA" id="ARBA00004123"/>
    </source>
</evidence>
<dbReference type="Proteomes" id="UP000316270">
    <property type="component" value="Chromosome 1"/>
</dbReference>
<evidence type="ECO:0000256" key="6">
    <source>
        <dbReference type="ARBA" id="ARBA00022989"/>
    </source>
</evidence>
<feature type="transmembrane region" description="Helical" evidence="10">
    <location>
        <begin position="801"/>
        <end position="817"/>
    </location>
</feature>
<evidence type="ECO:0000256" key="2">
    <source>
        <dbReference type="ARBA" id="ARBA00004370"/>
    </source>
</evidence>
<organism evidence="13 14">
    <name type="scientific">Venturia effusa</name>
    <dbReference type="NCBI Taxonomy" id="50376"/>
    <lineage>
        <taxon>Eukaryota</taxon>
        <taxon>Fungi</taxon>
        <taxon>Dikarya</taxon>
        <taxon>Ascomycota</taxon>
        <taxon>Pezizomycotina</taxon>
        <taxon>Dothideomycetes</taxon>
        <taxon>Pleosporomycetidae</taxon>
        <taxon>Venturiales</taxon>
        <taxon>Venturiaceae</taxon>
        <taxon>Venturia</taxon>
    </lineage>
</organism>
<feature type="transmembrane region" description="Helical" evidence="10">
    <location>
        <begin position="711"/>
        <end position="730"/>
    </location>
</feature>
<keyword evidence="8 10" id="KW-0472">Membrane</keyword>
<dbReference type="PANTHER" id="PTHR12748">
    <property type="entry name" value="ORIGIN RECOGNITION COMPLEX SUBUNIT 3"/>
    <property type="match status" value="1"/>
</dbReference>
<feature type="domain" description="Origin recognition complex subunit 3 winged helix C-terminal" evidence="12">
    <location>
        <begin position="553"/>
        <end position="656"/>
    </location>
</feature>
<dbReference type="GO" id="GO:0016020">
    <property type="term" value="C:membrane"/>
    <property type="evidence" value="ECO:0007669"/>
    <property type="project" value="UniProtKB-SubCell"/>
</dbReference>
<keyword evidence="5" id="KW-0235">DNA replication</keyword>
<feature type="domain" description="Origin recognition complex subunit 3 N-terminal" evidence="11">
    <location>
        <begin position="23"/>
        <end position="305"/>
    </location>
</feature>
<dbReference type="GO" id="GO:0003688">
    <property type="term" value="F:DNA replication origin binding"/>
    <property type="evidence" value="ECO:0007669"/>
    <property type="project" value="TreeGrafter"/>
</dbReference>
<comment type="subcellular location">
    <subcellularLocation>
        <location evidence="2">Membrane</location>
    </subcellularLocation>
    <subcellularLocation>
        <location evidence="1">Nucleus</location>
    </subcellularLocation>
</comment>
<protein>
    <submittedName>
        <fullName evidence="13">Uncharacterized protein</fullName>
    </submittedName>
</protein>
<keyword evidence="14" id="KW-1185">Reference proteome</keyword>
<dbReference type="STRING" id="50376.A0A517KYH8"/>